<dbReference type="Proteomes" id="UP000788153">
    <property type="component" value="Unassembled WGS sequence"/>
</dbReference>
<comment type="caution">
    <text evidence="3">The sequence shown here is derived from an EMBL/GenBank/DDBJ whole genome shotgun (WGS) entry which is preliminary data.</text>
</comment>
<feature type="chain" id="PRO_5047465194" evidence="1">
    <location>
        <begin position="22"/>
        <end position="244"/>
    </location>
</feature>
<dbReference type="SUPFAM" id="SSF52833">
    <property type="entry name" value="Thioredoxin-like"/>
    <property type="match status" value="1"/>
</dbReference>
<name>A0ABX0U3G3_9SPHN</name>
<dbReference type="Gene3D" id="1.10.40.110">
    <property type="match status" value="1"/>
</dbReference>
<accession>A0ABX0U3G3</accession>
<dbReference type="GO" id="GO:0016853">
    <property type="term" value="F:isomerase activity"/>
    <property type="evidence" value="ECO:0007669"/>
    <property type="project" value="UniProtKB-KW"/>
</dbReference>
<keyword evidence="4" id="KW-1185">Reference proteome</keyword>
<feature type="signal peptide" evidence="1">
    <location>
        <begin position="1"/>
        <end position="21"/>
    </location>
</feature>
<dbReference type="EMBL" id="JAASQP010000001">
    <property type="protein sequence ID" value="NIJ23312.1"/>
    <property type="molecule type" value="Genomic_DNA"/>
</dbReference>
<sequence length="244" mass="25561">MRTAFALAPLLALAACGGGDAASNSAAPAAPVAAVTPPAGQQWTDVVSKTAEGGFRMGNPDAPIKLVEFGSRTCHVCAEFDEQGLEPLKANYISTGKVSYEFRDYLRNGADLGAALLGACGGPGTFFPILDQMMRAQEGTLETLQALPESFYAQLEGLPPAQQTARYAEAAGYVDFIKQRGIPEPQARQCLADVAAAETLTKSTQSATEEYAIPGTPTFLINGSVVDNTVNWTQLEAALKRAGA</sequence>
<dbReference type="Gene3D" id="3.40.30.10">
    <property type="entry name" value="Glutaredoxin"/>
    <property type="match status" value="1"/>
</dbReference>
<proteinExistence type="predicted"/>
<dbReference type="InterPro" id="IPR012336">
    <property type="entry name" value="Thioredoxin-like_fold"/>
</dbReference>
<organism evidence="3 4">
    <name type="scientific">Sphingomonas japonica</name>
    <dbReference type="NCBI Taxonomy" id="511662"/>
    <lineage>
        <taxon>Bacteria</taxon>
        <taxon>Pseudomonadati</taxon>
        <taxon>Pseudomonadota</taxon>
        <taxon>Alphaproteobacteria</taxon>
        <taxon>Sphingomonadales</taxon>
        <taxon>Sphingomonadaceae</taxon>
        <taxon>Sphingomonas</taxon>
    </lineage>
</organism>
<evidence type="ECO:0000259" key="2">
    <source>
        <dbReference type="Pfam" id="PF13462"/>
    </source>
</evidence>
<reference evidence="3 4" key="1">
    <citation type="submission" date="2020-03" db="EMBL/GenBank/DDBJ databases">
        <title>Genomic Encyclopedia of Type Strains, Phase IV (KMG-IV): sequencing the most valuable type-strain genomes for metagenomic binning, comparative biology and taxonomic classification.</title>
        <authorList>
            <person name="Goeker M."/>
        </authorList>
    </citation>
    <scope>NUCLEOTIDE SEQUENCE [LARGE SCALE GENOMIC DNA]</scope>
    <source>
        <strain evidence="3 4">DSM 22753</strain>
    </source>
</reference>
<evidence type="ECO:0000313" key="4">
    <source>
        <dbReference type="Proteomes" id="UP000788153"/>
    </source>
</evidence>
<evidence type="ECO:0000313" key="3">
    <source>
        <dbReference type="EMBL" id="NIJ23312.1"/>
    </source>
</evidence>
<keyword evidence="3" id="KW-0413">Isomerase</keyword>
<feature type="domain" description="Thioredoxin-like fold" evidence="2">
    <location>
        <begin position="52"/>
        <end position="240"/>
    </location>
</feature>
<protein>
    <submittedName>
        <fullName evidence="3">Protein-disulfide isomerase</fullName>
    </submittedName>
</protein>
<dbReference type="InterPro" id="IPR036249">
    <property type="entry name" value="Thioredoxin-like_sf"/>
</dbReference>
<gene>
    <name evidence="3" type="ORF">FHT01_000854</name>
</gene>
<dbReference type="Pfam" id="PF13462">
    <property type="entry name" value="Thioredoxin_4"/>
    <property type="match status" value="1"/>
</dbReference>
<dbReference type="PROSITE" id="PS51257">
    <property type="entry name" value="PROKAR_LIPOPROTEIN"/>
    <property type="match status" value="1"/>
</dbReference>
<evidence type="ECO:0000256" key="1">
    <source>
        <dbReference type="SAM" id="SignalP"/>
    </source>
</evidence>
<keyword evidence="1" id="KW-0732">Signal</keyword>
<dbReference type="RefSeq" id="WP_140230748.1">
    <property type="nucleotide sequence ID" value="NZ_BAAAEV010000001.1"/>
</dbReference>